<sequence>MMASEIKSRTTGGAPIRKPIVLPVRILEFFISLPPLLTLVNGIGPVLDFGTCRSHQQSSNSRKHKVFIGLVKYQPEMEMNEIRKRQSQRAPAPMFLVISSGEQLSVACGRSGSGKGHWGLMKYR</sequence>
<protein>
    <submittedName>
        <fullName evidence="1">Uncharacterized protein</fullName>
    </submittedName>
</protein>
<name>A0A5N5I875_9ROSA</name>
<dbReference type="PANTHER" id="PTHR34130:SF8">
    <property type="entry name" value="TRANSMEMBRANE PROTEIN"/>
    <property type="match status" value="1"/>
</dbReference>
<comment type="caution">
    <text evidence="1">The sequence shown here is derived from an EMBL/GenBank/DDBJ whole genome shotgun (WGS) entry which is preliminary data.</text>
</comment>
<keyword evidence="2" id="KW-1185">Reference proteome</keyword>
<evidence type="ECO:0000313" key="2">
    <source>
        <dbReference type="Proteomes" id="UP000327157"/>
    </source>
</evidence>
<reference evidence="1 2" key="3">
    <citation type="submission" date="2019-11" db="EMBL/GenBank/DDBJ databases">
        <title>A de novo genome assembly of a pear dwarfing rootstock.</title>
        <authorList>
            <person name="Wang F."/>
            <person name="Wang J."/>
            <person name="Li S."/>
            <person name="Zhang Y."/>
            <person name="Fang M."/>
            <person name="Ma L."/>
            <person name="Zhao Y."/>
            <person name="Jiang S."/>
        </authorList>
    </citation>
    <scope>NUCLEOTIDE SEQUENCE [LARGE SCALE GENOMIC DNA]</scope>
    <source>
        <strain evidence="1">S2</strain>
        <tissue evidence="1">Leaf</tissue>
    </source>
</reference>
<evidence type="ECO:0000313" key="1">
    <source>
        <dbReference type="EMBL" id="KAB2635939.1"/>
    </source>
</evidence>
<dbReference type="AlphaFoldDB" id="A0A5N5I875"/>
<dbReference type="EMBL" id="SMOL01000004">
    <property type="protein sequence ID" value="KAB2635939.1"/>
    <property type="molecule type" value="Genomic_DNA"/>
</dbReference>
<accession>A0A5N5I875</accession>
<reference evidence="2" key="2">
    <citation type="submission" date="2019-10" db="EMBL/GenBank/DDBJ databases">
        <title>A de novo genome assembly of a pear dwarfing rootstock.</title>
        <authorList>
            <person name="Wang F."/>
            <person name="Wang J."/>
            <person name="Li S."/>
            <person name="Zhang Y."/>
            <person name="Fang M."/>
            <person name="Ma L."/>
            <person name="Zhao Y."/>
            <person name="Jiang S."/>
        </authorList>
    </citation>
    <scope>NUCLEOTIDE SEQUENCE [LARGE SCALE GENOMIC DNA]</scope>
</reference>
<gene>
    <name evidence="1" type="ORF">D8674_026473</name>
</gene>
<dbReference type="Proteomes" id="UP000327157">
    <property type="component" value="Chromosome 5"/>
</dbReference>
<dbReference type="OrthoDB" id="1576948at2759"/>
<proteinExistence type="predicted"/>
<reference evidence="1 2" key="1">
    <citation type="submission" date="2019-09" db="EMBL/GenBank/DDBJ databases">
        <authorList>
            <person name="Ou C."/>
        </authorList>
    </citation>
    <scope>NUCLEOTIDE SEQUENCE [LARGE SCALE GENOMIC DNA]</scope>
    <source>
        <strain evidence="1">S2</strain>
        <tissue evidence="1">Leaf</tissue>
    </source>
</reference>
<dbReference type="PANTHER" id="PTHR34130">
    <property type="entry name" value="OS08G0243800 PROTEIN"/>
    <property type="match status" value="1"/>
</dbReference>
<organism evidence="1 2">
    <name type="scientific">Pyrus ussuriensis x Pyrus communis</name>
    <dbReference type="NCBI Taxonomy" id="2448454"/>
    <lineage>
        <taxon>Eukaryota</taxon>
        <taxon>Viridiplantae</taxon>
        <taxon>Streptophyta</taxon>
        <taxon>Embryophyta</taxon>
        <taxon>Tracheophyta</taxon>
        <taxon>Spermatophyta</taxon>
        <taxon>Magnoliopsida</taxon>
        <taxon>eudicotyledons</taxon>
        <taxon>Gunneridae</taxon>
        <taxon>Pentapetalae</taxon>
        <taxon>rosids</taxon>
        <taxon>fabids</taxon>
        <taxon>Rosales</taxon>
        <taxon>Rosaceae</taxon>
        <taxon>Amygdaloideae</taxon>
        <taxon>Maleae</taxon>
        <taxon>Pyrus</taxon>
    </lineage>
</organism>